<feature type="transmembrane region" description="Helical" evidence="1">
    <location>
        <begin position="649"/>
        <end position="671"/>
    </location>
</feature>
<feature type="transmembrane region" description="Helical" evidence="1">
    <location>
        <begin position="692"/>
        <end position="714"/>
    </location>
</feature>
<sequence length="775" mass="86659">MFWHDSCYRQWEVSNNSKGLEHDKTKVFPDCFDNMCVVSFAILLSLGSEIYRQAPPIPNAVLSESGETIYTEDDIQDGQLVWRTMGGHQLGSIWGHGSYVAPDWTADWVHRESEIWLDLAAKTHFSQPLSQLSEADKAKLESLLRDDIRPNRFQPEDGQLIISDLRAEAVKQLQDYYVNLFGNNPDFQPTREAYAMKENTIASEENREKLTAFFFWGAWAAVTERPGENYTYTNNWPFDPVVGNTPTSDNIVWSILSVVVLIAGVGALAWYHASLKEHDLPEMPKEDPLFGFKPTPSQKALTKYFITAVGLFLLQVLLGGITAHYAVEGQEFYGIPLAEILPYSVTRTWHTQLAVFWIATAWLGTGLYIAPALSGYEPKFQRLGVNVLWVALVIVVLGSMAGEWAAVQQYFDIDLSYWVGHQGQEYIDLGRIWQILLLVGLLIWLALVTAAIKPALTKDGEMKPVIWVLYASCVAIGLFYGAGLFQGKHTNLAIAEYWRWWVVHLWVEGFFETFATSVIALMFVRLGLVRAQSANSAVLFATVVFLTGGLLGTLHHLYFTGTPTSVIAWGSIFSALEVVPLALIGFEAVGTYRMQKATQWMVRYKWAIMFFVATALWNLVGAGVLGFLINPPVALYFIQGLNTTATHAHGAFMGVYGMLGIGLMLTCLRGLTGDTNAWDDKLLKWTFWSLNVGLAGMIFMSLLPVGIIQFFAVIDHGYWYARSPEVIHSELVEMFVWLRVPGDVLFGMGGLLLAAFFAKLFFSARGKATDKEVTA</sequence>
<reference evidence="4" key="1">
    <citation type="journal article" date="2019" name="Int. J. Syst. Evol. Microbiol.">
        <title>The Global Catalogue of Microorganisms (GCM) 10K type strain sequencing project: providing services to taxonomists for standard genome sequencing and annotation.</title>
        <authorList>
            <consortium name="The Broad Institute Genomics Platform"/>
            <consortium name="The Broad Institute Genome Sequencing Center for Infectious Disease"/>
            <person name="Wu L."/>
            <person name="Ma J."/>
        </authorList>
    </citation>
    <scope>NUCLEOTIDE SEQUENCE [LARGE SCALE GENOMIC DNA]</scope>
    <source>
        <strain evidence="4">KCTC 62784</strain>
    </source>
</reference>
<feature type="transmembrane region" description="Helical" evidence="1">
    <location>
        <begin position="251"/>
        <end position="271"/>
    </location>
</feature>
<dbReference type="Pfam" id="PF00115">
    <property type="entry name" value="COX1"/>
    <property type="match status" value="1"/>
</dbReference>
<accession>A0ABV7CA14</accession>
<keyword evidence="1" id="KW-0472">Membrane</keyword>
<proteinExistence type="predicted"/>
<feature type="transmembrane region" description="Helical" evidence="1">
    <location>
        <begin position="431"/>
        <end position="452"/>
    </location>
</feature>
<feature type="transmembrane region" description="Helical" evidence="1">
    <location>
        <begin position="304"/>
        <end position="327"/>
    </location>
</feature>
<dbReference type="Proteomes" id="UP001595384">
    <property type="component" value="Unassembled WGS sequence"/>
</dbReference>
<dbReference type="EMBL" id="JBHRSE010000095">
    <property type="protein sequence ID" value="MFC3024917.1"/>
    <property type="molecule type" value="Genomic_DNA"/>
</dbReference>
<feature type="transmembrane region" description="Helical" evidence="1">
    <location>
        <begin position="388"/>
        <end position="411"/>
    </location>
</feature>
<evidence type="ECO:0000313" key="4">
    <source>
        <dbReference type="Proteomes" id="UP001595384"/>
    </source>
</evidence>
<dbReference type="Pfam" id="PF22085">
    <property type="entry name" value="NorB_cytochrome_c-like"/>
    <property type="match status" value="1"/>
</dbReference>
<keyword evidence="4" id="KW-1185">Reference proteome</keyword>
<feature type="transmembrane region" description="Helical" evidence="1">
    <location>
        <begin position="744"/>
        <end position="762"/>
    </location>
</feature>
<feature type="transmembrane region" description="Helical" evidence="1">
    <location>
        <begin position="354"/>
        <end position="376"/>
    </location>
</feature>
<evidence type="ECO:0000313" key="3">
    <source>
        <dbReference type="EMBL" id="MFC3024917.1"/>
    </source>
</evidence>
<dbReference type="InterPro" id="IPR000883">
    <property type="entry name" value="Cyt_C_Oxase_1"/>
</dbReference>
<name>A0ABV7CA14_9VIBR</name>
<evidence type="ECO:0000259" key="2">
    <source>
        <dbReference type="Pfam" id="PF22085"/>
    </source>
</evidence>
<feature type="transmembrane region" description="Helical" evidence="1">
    <location>
        <begin position="566"/>
        <end position="586"/>
    </location>
</feature>
<keyword evidence="1" id="KW-1133">Transmembrane helix</keyword>
<feature type="domain" description="Nitric oxide reductase subunit B cytochrome c-like" evidence="2">
    <location>
        <begin position="58"/>
        <end position="237"/>
    </location>
</feature>
<dbReference type="RefSeq" id="WP_199287024.1">
    <property type="nucleotide sequence ID" value="NZ_AP024912.1"/>
</dbReference>
<comment type="caution">
    <text evidence="3">The sequence shown here is derived from an EMBL/GenBank/DDBJ whole genome shotgun (WGS) entry which is preliminary data.</text>
</comment>
<dbReference type="InterPro" id="IPR054309">
    <property type="entry name" value="NorB_cytochrome_c-like"/>
</dbReference>
<gene>
    <name evidence="3" type="ORF">ACFODT_13950</name>
</gene>
<feature type="transmembrane region" description="Helical" evidence="1">
    <location>
        <begin position="536"/>
        <end position="554"/>
    </location>
</feature>
<dbReference type="PANTHER" id="PTHR10422">
    <property type="entry name" value="CYTOCHROME C OXIDASE SUBUNIT 1"/>
    <property type="match status" value="1"/>
</dbReference>
<feature type="transmembrane region" description="Helical" evidence="1">
    <location>
        <begin position="464"/>
        <end position="485"/>
    </location>
</feature>
<dbReference type="PANTHER" id="PTHR10422:SF38">
    <property type="entry name" value="CYTOCHROME B SUBUNIT OF NITRIC OXIDE REDUCTASE"/>
    <property type="match status" value="1"/>
</dbReference>
<protein>
    <submittedName>
        <fullName evidence="3">Nitric-oxide reductase large subunit</fullName>
    </submittedName>
</protein>
<dbReference type="SUPFAM" id="SSF81442">
    <property type="entry name" value="Cytochrome c oxidase subunit I-like"/>
    <property type="match status" value="1"/>
</dbReference>
<dbReference type="InterPro" id="IPR036927">
    <property type="entry name" value="Cyt_c_oxase-like_su1_sf"/>
</dbReference>
<feature type="transmembrane region" description="Helical" evidence="1">
    <location>
        <begin position="505"/>
        <end position="524"/>
    </location>
</feature>
<keyword evidence="1" id="KW-0812">Transmembrane</keyword>
<dbReference type="Gene3D" id="1.20.210.10">
    <property type="entry name" value="Cytochrome c oxidase-like, subunit I domain"/>
    <property type="match status" value="1"/>
</dbReference>
<organism evidence="3 4">
    <name type="scientific">Vibrio zhugei</name>
    <dbReference type="NCBI Taxonomy" id="2479546"/>
    <lineage>
        <taxon>Bacteria</taxon>
        <taxon>Pseudomonadati</taxon>
        <taxon>Pseudomonadota</taxon>
        <taxon>Gammaproteobacteria</taxon>
        <taxon>Vibrionales</taxon>
        <taxon>Vibrionaceae</taxon>
        <taxon>Vibrio</taxon>
    </lineage>
</organism>
<feature type="transmembrane region" description="Helical" evidence="1">
    <location>
        <begin position="606"/>
        <end position="629"/>
    </location>
</feature>
<evidence type="ECO:0000256" key="1">
    <source>
        <dbReference type="SAM" id="Phobius"/>
    </source>
</evidence>